<dbReference type="AlphaFoldDB" id="A0A8M1KUT0"/>
<evidence type="ECO:0000256" key="1">
    <source>
        <dbReference type="ARBA" id="ARBA00018516"/>
    </source>
</evidence>
<dbReference type="InterPro" id="IPR055269">
    <property type="entry name" value="Alpha-crystallin/HSP_16"/>
</dbReference>
<dbReference type="GO" id="GO:0046872">
    <property type="term" value="F:metal ion binding"/>
    <property type="evidence" value="ECO:0007669"/>
    <property type="project" value="UniProtKB-KW"/>
</dbReference>
<dbReference type="GO" id="GO:0043066">
    <property type="term" value="P:negative regulation of apoptotic process"/>
    <property type="evidence" value="ECO:0007669"/>
    <property type="project" value="TreeGrafter"/>
</dbReference>
<name>A0A8M1KUT0_CLUHA</name>
<dbReference type="PANTHER" id="PTHR45640:SF5">
    <property type="entry name" value="ALPHA-CRYSTALLIN B CHAIN"/>
    <property type="match status" value="1"/>
</dbReference>
<evidence type="ECO:0000256" key="6">
    <source>
        <dbReference type="ARBA" id="ARBA00030175"/>
    </source>
</evidence>
<dbReference type="GO" id="GO:0005634">
    <property type="term" value="C:nucleus"/>
    <property type="evidence" value="ECO:0007669"/>
    <property type="project" value="TreeGrafter"/>
</dbReference>
<protein>
    <recommendedName>
        <fullName evidence="1">Alpha-crystallin B chain</fullName>
    </recommendedName>
    <alternativeName>
        <fullName evidence="6">Alpha(B)-crystallin</fullName>
    </alternativeName>
</protein>
<sequence>MDVSIQYPWFRRPYFPAYFPSRNYDQFFGEHIPDGDLFNPFFSMFYNRPFYRPFLPSWMDSGFSEMRSDKERFVINLDVKHFSPEELTVKVNEDYVEVHGKHEERQVRPRGLSYPPAEDEHGHVSREFFRKYKVPAGVDPGAFTSSLSSDGVLSISAPRNLTDVPERNIPITCEEKAPGQK</sequence>
<reference evidence="12" key="1">
    <citation type="submission" date="2025-08" db="UniProtKB">
        <authorList>
            <consortium name="RefSeq"/>
        </authorList>
    </citation>
    <scope>IDENTIFICATION</scope>
</reference>
<evidence type="ECO:0000256" key="7">
    <source>
        <dbReference type="PIRNR" id="PIRNR036514"/>
    </source>
</evidence>
<keyword evidence="11" id="KW-1185">Reference proteome</keyword>
<evidence type="ECO:0000256" key="3">
    <source>
        <dbReference type="ARBA" id="ARBA00022723"/>
    </source>
</evidence>
<dbReference type="GO" id="GO:0051082">
    <property type="term" value="F:unfolded protein binding"/>
    <property type="evidence" value="ECO:0007669"/>
    <property type="project" value="TreeGrafter"/>
</dbReference>
<dbReference type="CTD" id="30393"/>
<dbReference type="InterPro" id="IPR002068">
    <property type="entry name" value="A-crystallin/Hsp20_dom"/>
</dbReference>
<dbReference type="GO" id="GO:0042026">
    <property type="term" value="P:protein refolding"/>
    <property type="evidence" value="ECO:0007669"/>
    <property type="project" value="TreeGrafter"/>
</dbReference>
<accession>A0A8M1KUT0</accession>
<proteinExistence type="inferred from homology"/>
<dbReference type="OrthoDB" id="1431247at2759"/>
<evidence type="ECO:0000256" key="5">
    <source>
        <dbReference type="ARBA" id="ARBA00022990"/>
    </source>
</evidence>
<keyword evidence="5" id="KW-0007">Acetylation</keyword>
<feature type="domain" description="SHSP" evidence="10">
    <location>
        <begin position="54"/>
        <end position="174"/>
    </location>
</feature>
<dbReference type="RefSeq" id="XP_042566223.1">
    <property type="nucleotide sequence ID" value="XM_042710289.1"/>
</dbReference>
<evidence type="ECO:0000256" key="4">
    <source>
        <dbReference type="ARBA" id="ARBA00022833"/>
    </source>
</evidence>
<evidence type="ECO:0000256" key="9">
    <source>
        <dbReference type="RuleBase" id="RU003616"/>
    </source>
</evidence>
<evidence type="ECO:0000256" key="2">
    <source>
        <dbReference type="ARBA" id="ARBA00022613"/>
    </source>
</evidence>
<dbReference type="InterPro" id="IPR001436">
    <property type="entry name" value="Alpha-crystallin/sHSP_animal"/>
</dbReference>
<dbReference type="Pfam" id="PF00525">
    <property type="entry name" value="Crystallin"/>
    <property type="match status" value="1"/>
</dbReference>
<dbReference type="GO" id="GO:0009408">
    <property type="term" value="P:response to heat"/>
    <property type="evidence" value="ECO:0007669"/>
    <property type="project" value="TreeGrafter"/>
</dbReference>
<dbReference type="Pfam" id="PF00011">
    <property type="entry name" value="HSP20"/>
    <property type="match status" value="1"/>
</dbReference>
<keyword evidence="2" id="KW-0273">Eye lens protein</keyword>
<dbReference type="GO" id="GO:0005212">
    <property type="term" value="F:structural constituent of eye lens"/>
    <property type="evidence" value="ECO:0007669"/>
    <property type="project" value="UniProtKB-KW"/>
</dbReference>
<dbReference type="GO" id="GO:0005737">
    <property type="term" value="C:cytoplasm"/>
    <property type="evidence" value="ECO:0007669"/>
    <property type="project" value="TreeGrafter"/>
</dbReference>
<dbReference type="PIRSF" id="PIRSF036514">
    <property type="entry name" value="Sm_HSP_B1"/>
    <property type="match status" value="1"/>
</dbReference>
<keyword evidence="4" id="KW-0862">Zinc</keyword>
<dbReference type="GeneID" id="105903786"/>
<dbReference type="PANTHER" id="PTHR45640">
    <property type="entry name" value="HEAT SHOCK PROTEIN HSP-12.2-RELATED"/>
    <property type="match status" value="1"/>
</dbReference>
<evidence type="ECO:0000259" key="10">
    <source>
        <dbReference type="PROSITE" id="PS01031"/>
    </source>
</evidence>
<dbReference type="Proteomes" id="UP000515152">
    <property type="component" value="Chromosome 17"/>
</dbReference>
<evidence type="ECO:0000313" key="11">
    <source>
        <dbReference type="Proteomes" id="UP000515152"/>
    </source>
</evidence>
<organism evidence="11 12">
    <name type="scientific">Clupea harengus</name>
    <name type="common">Atlantic herring</name>
    <dbReference type="NCBI Taxonomy" id="7950"/>
    <lineage>
        <taxon>Eukaryota</taxon>
        <taxon>Metazoa</taxon>
        <taxon>Chordata</taxon>
        <taxon>Craniata</taxon>
        <taxon>Vertebrata</taxon>
        <taxon>Euteleostomi</taxon>
        <taxon>Actinopterygii</taxon>
        <taxon>Neopterygii</taxon>
        <taxon>Teleostei</taxon>
        <taxon>Clupei</taxon>
        <taxon>Clupeiformes</taxon>
        <taxon>Clupeoidei</taxon>
        <taxon>Clupeidae</taxon>
        <taxon>Clupea</taxon>
    </lineage>
</organism>
<gene>
    <name evidence="12" type="primary">cryaba</name>
</gene>
<dbReference type="PROSITE" id="PS01031">
    <property type="entry name" value="SHSP"/>
    <property type="match status" value="1"/>
</dbReference>
<dbReference type="InterPro" id="IPR003090">
    <property type="entry name" value="Alpha-crystallin_N"/>
</dbReference>
<comment type="similarity">
    <text evidence="7 8 9">Belongs to the small heat shock protein (HSP20) family.</text>
</comment>
<evidence type="ECO:0000256" key="8">
    <source>
        <dbReference type="PROSITE-ProRule" id="PRU00285"/>
    </source>
</evidence>
<evidence type="ECO:0000313" key="12">
    <source>
        <dbReference type="RefSeq" id="XP_042566223.1"/>
    </source>
</evidence>
<keyword evidence="3" id="KW-0479">Metal-binding</keyword>